<organism evidence="2 3">
    <name type="scientific">Gemella haemolysans M341</name>
    <dbReference type="NCBI Taxonomy" id="562981"/>
    <lineage>
        <taxon>Bacteria</taxon>
        <taxon>Bacillati</taxon>
        <taxon>Bacillota</taxon>
        <taxon>Bacilli</taxon>
        <taxon>Bacillales</taxon>
        <taxon>Gemellaceae</taxon>
        <taxon>Gemella</taxon>
    </lineage>
</organism>
<evidence type="ECO:0000313" key="3">
    <source>
        <dbReference type="Proteomes" id="UP000004773"/>
    </source>
</evidence>
<sequence length="164" mass="20193">MTNEELQQEVERLEEQLAELRIKILESKTEEKPYKVELPDDIGDYYTLDVYGAIYYLEDFSMNFVRCRYERGLVFETRKEAEKYDKERMLLFKLHKWAEERNGGWTPDWKDDEIKYYITDEYDRFIIDYTVCYRMFTKLPYFKSEEIAEQFIEEFGDEIKEVFC</sequence>
<accession>A0AA87B609</accession>
<protein>
    <submittedName>
        <fullName evidence="2">Uncharacterized protein</fullName>
    </submittedName>
</protein>
<dbReference type="RefSeq" id="WP_003148011.1">
    <property type="nucleotide sequence ID" value="NZ_GL883586.1"/>
</dbReference>
<comment type="caution">
    <text evidence="2">The sequence shown here is derived from an EMBL/GenBank/DDBJ whole genome shotgun (WGS) entry which is preliminary data.</text>
</comment>
<name>A0AA87B609_9BACL</name>
<gene>
    <name evidence="2" type="ORF">HMPREF0428_01830</name>
</gene>
<dbReference type="AlphaFoldDB" id="A0AA87B609"/>
<proteinExistence type="predicted"/>
<reference evidence="2 3" key="1">
    <citation type="submission" date="2011-03" db="EMBL/GenBank/DDBJ databases">
        <title>The Genome Sequence of Gemella haemolysans M341.</title>
        <authorList>
            <consortium name="The Broad Institute Genome Sequencing Platform"/>
            <consortium name="The Broad Institute Genome Sequencing Center for Infectious Disease"/>
            <person name="Earl A."/>
            <person name="Ward D."/>
            <person name="Feldgarden M."/>
            <person name="Gevers D."/>
            <person name="Sibley C.D."/>
            <person name="Field T.R."/>
            <person name="Grinwis M."/>
            <person name="Eshaghurshan C.S."/>
            <person name="Surette M.G."/>
            <person name="Young S.K."/>
            <person name="Zeng Q."/>
            <person name="Gargeya S."/>
            <person name="Fitzgerald M."/>
            <person name="Haas B."/>
            <person name="Abouelleil A."/>
            <person name="Alvarado L."/>
            <person name="Arachchi H.M."/>
            <person name="Berlin A."/>
            <person name="Brown A."/>
            <person name="Chapman S.B."/>
            <person name="Chen Z."/>
            <person name="Dunbar C."/>
            <person name="Freedman E."/>
            <person name="Gearin G."/>
            <person name="Gellesch M."/>
            <person name="Goldberg J."/>
            <person name="Griggs A."/>
            <person name="Gujja S."/>
            <person name="Heilman E.R."/>
            <person name="Heiman D."/>
            <person name="Howarth C."/>
            <person name="Larson L."/>
            <person name="Lui A."/>
            <person name="MacDonald P.J.P."/>
            <person name="Mehta T."/>
            <person name="Montmayeur A."/>
            <person name="Murphy C."/>
            <person name="Neiman D."/>
            <person name="Pearson M."/>
            <person name="Priest M."/>
            <person name="Roberts A."/>
            <person name="Saif S."/>
            <person name="Shea T."/>
            <person name="Shenoy N."/>
            <person name="Sisk P."/>
            <person name="Stolte C."/>
            <person name="Sykes S."/>
            <person name="White J."/>
            <person name="Yandava C."/>
            <person name="Wortman J."/>
            <person name="Nusbaum C."/>
            <person name="Birren B."/>
        </authorList>
    </citation>
    <scope>NUCLEOTIDE SEQUENCE [LARGE SCALE GENOMIC DNA]</scope>
    <source>
        <strain evidence="2 3">M341</strain>
    </source>
</reference>
<dbReference type="Proteomes" id="UP000004773">
    <property type="component" value="Unassembled WGS sequence"/>
</dbReference>
<evidence type="ECO:0000256" key="1">
    <source>
        <dbReference type="SAM" id="Coils"/>
    </source>
</evidence>
<evidence type="ECO:0000313" key="2">
    <source>
        <dbReference type="EMBL" id="EGF86028.1"/>
    </source>
</evidence>
<feature type="coiled-coil region" evidence="1">
    <location>
        <begin position="3"/>
        <end position="30"/>
    </location>
</feature>
<dbReference type="EMBL" id="ACRO01000047">
    <property type="protein sequence ID" value="EGF86028.1"/>
    <property type="molecule type" value="Genomic_DNA"/>
</dbReference>
<keyword evidence="1" id="KW-0175">Coiled coil</keyword>